<keyword evidence="3" id="KW-1185">Reference proteome</keyword>
<dbReference type="InterPro" id="IPR036366">
    <property type="entry name" value="PGBDSf"/>
</dbReference>
<evidence type="ECO:0000313" key="3">
    <source>
        <dbReference type="Proteomes" id="UP000247569"/>
    </source>
</evidence>
<comment type="caution">
    <text evidence="2">The sequence shown here is derived from an EMBL/GenBank/DDBJ whole genome shotgun (WGS) entry which is preliminary data.</text>
</comment>
<dbReference type="SUPFAM" id="SSF47090">
    <property type="entry name" value="PGBD-like"/>
    <property type="match status" value="1"/>
</dbReference>
<name>A0A318K1F6_9NOCA</name>
<proteinExistence type="predicted"/>
<sequence length="143" mass="15430">MSITTTQHFSGHHRIRRLIAAGVIGLAALGGTVAVEAPANATHEHASSMNECLVFRPDLYQGVRNQAQCVAALQSFLRFHYGNGAVGVDGKFGPETTGAVKNYQGSVGIRQDGYVGADTWRHIAISCSQRGDCNYKWPYPLPD</sequence>
<dbReference type="InterPro" id="IPR036365">
    <property type="entry name" value="PGBD-like_sf"/>
</dbReference>
<evidence type="ECO:0000259" key="1">
    <source>
        <dbReference type="Pfam" id="PF01471"/>
    </source>
</evidence>
<reference evidence="2 3" key="1">
    <citation type="submission" date="2018-05" db="EMBL/GenBank/DDBJ databases">
        <title>Genomic Encyclopedia of Type Strains, Phase IV (KMG-IV): sequencing the most valuable type-strain genomes for metagenomic binning, comparative biology and taxonomic classification.</title>
        <authorList>
            <person name="Goeker M."/>
        </authorList>
    </citation>
    <scope>NUCLEOTIDE SEQUENCE [LARGE SCALE GENOMIC DNA]</scope>
    <source>
        <strain evidence="2 3">DSM 44704</strain>
    </source>
</reference>
<evidence type="ECO:0000313" key="2">
    <source>
        <dbReference type="EMBL" id="PXX60995.1"/>
    </source>
</evidence>
<dbReference type="InterPro" id="IPR002477">
    <property type="entry name" value="Peptidoglycan-bd-like"/>
</dbReference>
<dbReference type="OrthoDB" id="9810670at2"/>
<dbReference type="Proteomes" id="UP000247569">
    <property type="component" value="Unassembled WGS sequence"/>
</dbReference>
<dbReference type="EMBL" id="QJKF01000009">
    <property type="protein sequence ID" value="PXX60995.1"/>
    <property type="molecule type" value="Genomic_DNA"/>
</dbReference>
<gene>
    <name evidence="2" type="ORF">DFR70_109186</name>
</gene>
<dbReference type="Pfam" id="PF01471">
    <property type="entry name" value="PG_binding_1"/>
    <property type="match status" value="1"/>
</dbReference>
<dbReference type="Gene3D" id="1.10.101.10">
    <property type="entry name" value="PGBD-like superfamily/PGBD"/>
    <property type="match status" value="1"/>
</dbReference>
<organism evidence="2 3">
    <name type="scientific">Nocardia tenerifensis</name>
    <dbReference type="NCBI Taxonomy" id="228006"/>
    <lineage>
        <taxon>Bacteria</taxon>
        <taxon>Bacillati</taxon>
        <taxon>Actinomycetota</taxon>
        <taxon>Actinomycetes</taxon>
        <taxon>Mycobacteriales</taxon>
        <taxon>Nocardiaceae</taxon>
        <taxon>Nocardia</taxon>
    </lineage>
</organism>
<feature type="domain" description="Peptidoglycan binding-like" evidence="1">
    <location>
        <begin position="70"/>
        <end position="122"/>
    </location>
</feature>
<accession>A0A318K1F6</accession>
<dbReference type="AlphaFoldDB" id="A0A318K1F6"/>
<protein>
    <submittedName>
        <fullName evidence="2">Putative peptidoglycan binding protein</fullName>
    </submittedName>
</protein>
<dbReference type="RefSeq" id="WP_083894303.1">
    <property type="nucleotide sequence ID" value="NZ_QJKF01000009.1"/>
</dbReference>